<dbReference type="GO" id="GO:0005634">
    <property type="term" value="C:nucleus"/>
    <property type="evidence" value="ECO:0007669"/>
    <property type="project" value="TreeGrafter"/>
</dbReference>
<dbReference type="GO" id="GO:0061630">
    <property type="term" value="F:ubiquitin protein ligase activity"/>
    <property type="evidence" value="ECO:0007669"/>
    <property type="project" value="TreeGrafter"/>
</dbReference>
<accession>A0A146KRJ2</accession>
<dbReference type="EMBL" id="GDHC01020777">
    <property type="protein sequence ID" value="JAP97851.1"/>
    <property type="molecule type" value="Transcribed_RNA"/>
</dbReference>
<evidence type="ECO:0000256" key="5">
    <source>
        <dbReference type="SAM" id="MobiDB-lite"/>
    </source>
</evidence>
<dbReference type="PANTHER" id="PTHR46569">
    <property type="entry name" value="E3 UBIQUITIN-PROTEIN LIGASE TRAIP"/>
    <property type="match status" value="1"/>
</dbReference>
<name>A0A146KRJ2_LYGHE</name>
<keyword evidence="1 3" id="KW-0479">Metal-binding</keyword>
<dbReference type="PANTHER" id="PTHR46569:SF1">
    <property type="entry name" value="E3 UBIQUITIN-PROTEIN LIGASE RFWD3-RELATED"/>
    <property type="match status" value="1"/>
</dbReference>
<dbReference type="InterPro" id="IPR001841">
    <property type="entry name" value="Znf_RING"/>
</dbReference>
<dbReference type="Pfam" id="PF13639">
    <property type="entry name" value="zf-RING_2"/>
    <property type="match status" value="1"/>
</dbReference>
<keyword evidence="2" id="KW-0862">Zinc</keyword>
<feature type="coiled-coil region" evidence="4">
    <location>
        <begin position="225"/>
        <end position="252"/>
    </location>
</feature>
<feature type="domain" description="RING-type" evidence="6">
    <location>
        <begin position="5"/>
        <end position="57"/>
    </location>
</feature>
<evidence type="ECO:0000256" key="3">
    <source>
        <dbReference type="PROSITE-ProRule" id="PRU00175"/>
    </source>
</evidence>
<dbReference type="InterPro" id="IPR013083">
    <property type="entry name" value="Znf_RING/FYVE/PHD"/>
</dbReference>
<evidence type="ECO:0000259" key="6">
    <source>
        <dbReference type="PROSITE" id="PS50089"/>
    </source>
</evidence>
<reference evidence="7" key="1">
    <citation type="journal article" date="2016" name="Gigascience">
        <title>De novo construction of an expanded transcriptome assembly for the western tarnished plant bug, Lygus hesperus.</title>
        <authorList>
            <person name="Tassone E.E."/>
            <person name="Geib S.M."/>
            <person name="Hall B."/>
            <person name="Fabrick J.A."/>
            <person name="Brent C.S."/>
            <person name="Hull J.J."/>
        </authorList>
    </citation>
    <scope>NUCLEOTIDE SEQUENCE</scope>
</reference>
<sequence length="385" mass="43130">MNVQCVICKDVVDVLKAGHEGFKASALSCGHVFHTDCIHRWLDQSGSANQGTCPQCRCVVMKKKALRLFFDLVPMENYQDDPTVIKANNDLLKKDIEDLRDRMATKTQITDKLTKMNSGLRERVLELEQKLVLAQQNTDALKMTRIKLNKKSKELEDTKDEMEKLRQKVTSLRASNTILNGSLKDEEAREALEALEKSDMALLFFSYKKDSEQLLKRVGMMSSDLSRSQEEARKLRKELTEARDEISVLNRIVEVYHKPKLKAPEPNSGAPSTSSSSSDLSPVRMQPGPTTTTPQVITPHKRKLIPQSSHPYKIPKKSSVLSSIAHGSQLAGAPAKSLTVPESYDGLGGHSRLDDFPKMKTALKKPLKIVSDRKPTSVFKHPSRL</sequence>
<dbReference type="AlphaFoldDB" id="A0A146KRJ2"/>
<proteinExistence type="predicted"/>
<evidence type="ECO:0000256" key="4">
    <source>
        <dbReference type="SAM" id="Coils"/>
    </source>
</evidence>
<dbReference type="GO" id="GO:0016567">
    <property type="term" value="P:protein ubiquitination"/>
    <property type="evidence" value="ECO:0007669"/>
    <property type="project" value="TreeGrafter"/>
</dbReference>
<feature type="region of interest" description="Disordered" evidence="5">
    <location>
        <begin position="260"/>
        <end position="296"/>
    </location>
</feature>
<dbReference type="SMART" id="SM00184">
    <property type="entry name" value="RING"/>
    <property type="match status" value="1"/>
</dbReference>
<evidence type="ECO:0000256" key="1">
    <source>
        <dbReference type="ARBA" id="ARBA00022771"/>
    </source>
</evidence>
<dbReference type="GO" id="GO:0090734">
    <property type="term" value="C:site of DNA damage"/>
    <property type="evidence" value="ECO:0007669"/>
    <property type="project" value="TreeGrafter"/>
</dbReference>
<evidence type="ECO:0000313" key="7">
    <source>
        <dbReference type="EMBL" id="JAP97851.1"/>
    </source>
</evidence>
<keyword evidence="1 3" id="KW-0863">Zinc-finger</keyword>
<feature type="compositionally biased region" description="Low complexity" evidence="5">
    <location>
        <begin position="268"/>
        <end position="281"/>
    </location>
</feature>
<dbReference type="SUPFAM" id="SSF57850">
    <property type="entry name" value="RING/U-box"/>
    <property type="match status" value="1"/>
</dbReference>
<dbReference type="GO" id="GO:0031297">
    <property type="term" value="P:replication fork processing"/>
    <property type="evidence" value="ECO:0007669"/>
    <property type="project" value="TreeGrafter"/>
</dbReference>
<gene>
    <name evidence="7" type="primary">TRAIP_3</name>
    <name evidence="7" type="ORF">g.77978</name>
</gene>
<dbReference type="Gene3D" id="3.30.40.10">
    <property type="entry name" value="Zinc/RING finger domain, C3HC4 (zinc finger)"/>
    <property type="match status" value="1"/>
</dbReference>
<protein>
    <submittedName>
        <fullName evidence="7">TRAF-interacting protein</fullName>
    </submittedName>
</protein>
<organism evidence="7">
    <name type="scientific">Lygus hesperus</name>
    <name type="common">Western plant bug</name>
    <dbReference type="NCBI Taxonomy" id="30085"/>
    <lineage>
        <taxon>Eukaryota</taxon>
        <taxon>Metazoa</taxon>
        <taxon>Ecdysozoa</taxon>
        <taxon>Arthropoda</taxon>
        <taxon>Hexapoda</taxon>
        <taxon>Insecta</taxon>
        <taxon>Pterygota</taxon>
        <taxon>Neoptera</taxon>
        <taxon>Paraneoptera</taxon>
        <taxon>Hemiptera</taxon>
        <taxon>Heteroptera</taxon>
        <taxon>Panheteroptera</taxon>
        <taxon>Cimicomorpha</taxon>
        <taxon>Miridae</taxon>
        <taxon>Mirini</taxon>
        <taxon>Lygus</taxon>
    </lineage>
</organism>
<dbReference type="PROSITE" id="PS50089">
    <property type="entry name" value="ZF_RING_2"/>
    <property type="match status" value="1"/>
</dbReference>
<evidence type="ECO:0000256" key="2">
    <source>
        <dbReference type="ARBA" id="ARBA00022833"/>
    </source>
</evidence>
<dbReference type="GO" id="GO:0008270">
    <property type="term" value="F:zinc ion binding"/>
    <property type="evidence" value="ECO:0007669"/>
    <property type="project" value="UniProtKB-KW"/>
</dbReference>
<dbReference type="InterPro" id="IPR052639">
    <property type="entry name" value="TRAIP_ubiq-protein_ligase"/>
</dbReference>
<keyword evidence="4" id="KW-0175">Coiled coil</keyword>
<feature type="coiled-coil region" evidence="4">
    <location>
        <begin position="89"/>
        <end position="175"/>
    </location>
</feature>